<evidence type="ECO:0000259" key="2">
    <source>
        <dbReference type="PROSITE" id="PS51831"/>
    </source>
</evidence>
<feature type="domain" description="HD-GYP" evidence="3">
    <location>
        <begin position="565"/>
        <end position="754"/>
    </location>
</feature>
<dbReference type="InterPro" id="IPR006674">
    <property type="entry name" value="HD_domain"/>
</dbReference>
<sequence>MNKKTISLKNILKKYNLLIISINIAFIIIALLFTILITNNNIKKLALNNIINSSNYILDNFDNSFSGYENSFNFSLKTAIISLKKQLNKTNNFSKKNIEKQLNKINKELDVKKNFYVSTLNYYIINPKGKIYITNYPKDLNLNIFNFKSLNMLRDLKTSDILIGKINFEVSSKRFRKFIYTKLNNGDILELGVFLDNSFIENLKSSFSNLKKNNDFITDISFYDSLGQDLFYNKNNLSNKFINKLNKKNIIINKIGFNKYEMYLSWESAYKKNVISSKYYYKINVSLASLNNKNYIIIFILIIFTIVYITIAFFINKTTYKKIAEPFSELTKSMKLFSKDRILNSQDISSNNNIEEFNFLIETYKNMADEITAGFEELAAMNDTLKESYDIVEETNEKMEQLLSVSSSLIEKAVNKDTDFLSFILHTALKLIPEADYGTVYLIKDGFVHYIDAVGHNKKLLNKIHIDQKYFQYGNSSIEIVENILDQDVSFFPKDLFEKIKLASKPIKTTLAYKFKVNDEIVGGMSIDISKNSIKHFSPSSTNIVKAIGSFSTAFFAIIKYINQKEVFRKDIVFSMINLLEIHETYMKGHSQQVADLSLKIAAKMGLDEKTLDEIYWASLVHDIGKIIIPSEILNKKSKLTDEEFEIIKKHTNYAYQVLNKSEFLGNIAKIVLHHHERIDGTGYPEGLHGNNIPLASKIIAVADAWDAMTHERSYKPALSKDKAITEIINNKNRQFDSDIADILIKIIKEKEKI</sequence>
<organism evidence="4 5">
    <name type="scientific">Haliovirga abyssi</name>
    <dbReference type="NCBI Taxonomy" id="2996794"/>
    <lineage>
        <taxon>Bacteria</taxon>
        <taxon>Fusobacteriati</taxon>
        <taxon>Fusobacteriota</taxon>
        <taxon>Fusobacteriia</taxon>
        <taxon>Fusobacteriales</taxon>
        <taxon>Haliovirgaceae</taxon>
        <taxon>Haliovirga</taxon>
    </lineage>
</organism>
<dbReference type="Pfam" id="PF13487">
    <property type="entry name" value="HD_5"/>
    <property type="match status" value="1"/>
</dbReference>
<keyword evidence="5" id="KW-1185">Reference proteome</keyword>
<dbReference type="PANTHER" id="PTHR43155">
    <property type="entry name" value="CYCLIC DI-GMP PHOSPHODIESTERASE PA4108-RELATED"/>
    <property type="match status" value="1"/>
</dbReference>
<reference evidence="4 5" key="1">
    <citation type="submission" date="2022-11" db="EMBL/GenBank/DDBJ databases">
        <title>Haliovirga abyssi gen. nov., sp. nov., a mesophilic fermentative bacterium isolated from the Iheya North hydrothermal field and the proposal of Haliovirgaceae fam. nov.</title>
        <authorList>
            <person name="Miyazaki U."/>
            <person name="Tame A."/>
            <person name="Miyazaki J."/>
            <person name="Takai K."/>
            <person name="Sawayama S."/>
            <person name="Kitajima M."/>
            <person name="Okamoto A."/>
            <person name="Nakagawa S."/>
        </authorList>
    </citation>
    <scope>NUCLEOTIDE SEQUENCE [LARGE SCALE GENOMIC DNA]</scope>
    <source>
        <strain evidence="4 5">IC12</strain>
    </source>
</reference>
<name>A0AAU9DZT4_9FUSO</name>
<accession>A0AAU9DZT4</accession>
<dbReference type="RefSeq" id="WP_307903937.1">
    <property type="nucleotide sequence ID" value="NZ_AP027059.1"/>
</dbReference>
<keyword evidence="1" id="KW-0472">Membrane</keyword>
<keyword evidence="1" id="KW-0812">Transmembrane</keyword>
<feature type="transmembrane region" description="Helical" evidence="1">
    <location>
        <begin position="295"/>
        <end position="315"/>
    </location>
</feature>
<dbReference type="Gene3D" id="1.10.3210.10">
    <property type="entry name" value="Hypothetical protein af1432"/>
    <property type="match status" value="1"/>
</dbReference>
<feature type="transmembrane region" description="Helical" evidence="1">
    <location>
        <begin position="15"/>
        <end position="37"/>
    </location>
</feature>
<feature type="domain" description="HD" evidence="2">
    <location>
        <begin position="587"/>
        <end position="709"/>
    </location>
</feature>
<dbReference type="SUPFAM" id="SSF109604">
    <property type="entry name" value="HD-domain/PDEase-like"/>
    <property type="match status" value="1"/>
</dbReference>
<dbReference type="PROSITE" id="PS51831">
    <property type="entry name" value="HD"/>
    <property type="match status" value="1"/>
</dbReference>
<dbReference type="PROSITE" id="PS51832">
    <property type="entry name" value="HD_GYP"/>
    <property type="match status" value="1"/>
</dbReference>
<dbReference type="InterPro" id="IPR003607">
    <property type="entry name" value="HD/PDEase_dom"/>
</dbReference>
<keyword evidence="1" id="KW-1133">Transmembrane helix</keyword>
<evidence type="ECO:0008006" key="6">
    <source>
        <dbReference type="Google" id="ProtNLM"/>
    </source>
</evidence>
<dbReference type="InterPro" id="IPR006675">
    <property type="entry name" value="HDIG_dom"/>
</dbReference>
<dbReference type="InterPro" id="IPR037522">
    <property type="entry name" value="HD_GYP_dom"/>
</dbReference>
<gene>
    <name evidence="4" type="ORF">HLVA_16640</name>
</gene>
<dbReference type="SMART" id="SM00471">
    <property type="entry name" value="HDc"/>
    <property type="match status" value="1"/>
</dbReference>
<evidence type="ECO:0000256" key="1">
    <source>
        <dbReference type="SAM" id="Phobius"/>
    </source>
</evidence>
<protein>
    <recommendedName>
        <fullName evidence="6">HD-GYP domain-containing protein</fullName>
    </recommendedName>
</protein>
<dbReference type="NCBIfam" id="TIGR00277">
    <property type="entry name" value="HDIG"/>
    <property type="match status" value="1"/>
</dbReference>
<evidence type="ECO:0000259" key="3">
    <source>
        <dbReference type="PROSITE" id="PS51832"/>
    </source>
</evidence>
<evidence type="ECO:0000313" key="5">
    <source>
        <dbReference type="Proteomes" id="UP001321582"/>
    </source>
</evidence>
<evidence type="ECO:0000313" key="4">
    <source>
        <dbReference type="EMBL" id="BDU51095.1"/>
    </source>
</evidence>
<dbReference type="KEGG" id="haby:HLVA_16640"/>
<dbReference type="EMBL" id="AP027059">
    <property type="protein sequence ID" value="BDU51095.1"/>
    <property type="molecule type" value="Genomic_DNA"/>
</dbReference>
<proteinExistence type="predicted"/>
<dbReference type="AlphaFoldDB" id="A0AAU9DZT4"/>
<dbReference type="CDD" id="cd00077">
    <property type="entry name" value="HDc"/>
    <property type="match status" value="1"/>
</dbReference>
<dbReference type="Proteomes" id="UP001321582">
    <property type="component" value="Chromosome"/>
</dbReference>